<accession>A0A5B2THJ4</accession>
<protein>
    <recommendedName>
        <fullName evidence="4">Phage holin family protein</fullName>
    </recommendedName>
</protein>
<keyword evidence="1" id="KW-1133">Transmembrane helix</keyword>
<keyword evidence="1" id="KW-0812">Transmembrane</keyword>
<dbReference type="EMBL" id="VUKA01000002">
    <property type="protein sequence ID" value="KAA2213952.1"/>
    <property type="molecule type" value="Genomic_DNA"/>
</dbReference>
<dbReference type="RefSeq" id="WP_149811608.1">
    <property type="nucleotide sequence ID" value="NZ_VUKA01000002.1"/>
</dbReference>
<name>A0A5B2THJ4_9PROT</name>
<proteinExistence type="predicted"/>
<keyword evidence="1" id="KW-0472">Membrane</keyword>
<dbReference type="OrthoDB" id="7272260at2"/>
<evidence type="ECO:0008006" key="4">
    <source>
        <dbReference type="Google" id="ProtNLM"/>
    </source>
</evidence>
<reference evidence="2 3" key="1">
    <citation type="journal article" date="2015" name="Int. J. Syst. Evol. Microbiol.">
        <title>Roseomonas oryzae sp. nov., isolated from paddy rhizosphere soil.</title>
        <authorList>
            <person name="Ramaprasad E.V."/>
            <person name="Sasikala Ch."/>
            <person name="Ramana Ch.V."/>
        </authorList>
    </citation>
    <scope>NUCLEOTIDE SEQUENCE [LARGE SCALE GENOMIC DNA]</scope>
    <source>
        <strain evidence="2 3">KCTC 42542</strain>
    </source>
</reference>
<evidence type="ECO:0000256" key="1">
    <source>
        <dbReference type="SAM" id="Phobius"/>
    </source>
</evidence>
<dbReference type="AlphaFoldDB" id="A0A5B2THJ4"/>
<evidence type="ECO:0000313" key="3">
    <source>
        <dbReference type="Proteomes" id="UP000322110"/>
    </source>
</evidence>
<evidence type="ECO:0000313" key="2">
    <source>
        <dbReference type="EMBL" id="KAA2213952.1"/>
    </source>
</evidence>
<gene>
    <name evidence="2" type="ORF">F0Q34_07865</name>
</gene>
<feature type="transmembrane region" description="Helical" evidence="1">
    <location>
        <begin position="29"/>
        <end position="54"/>
    </location>
</feature>
<comment type="caution">
    <text evidence="2">The sequence shown here is derived from an EMBL/GenBank/DDBJ whole genome shotgun (WGS) entry which is preliminary data.</text>
</comment>
<dbReference type="Proteomes" id="UP000322110">
    <property type="component" value="Unassembled WGS sequence"/>
</dbReference>
<keyword evidence="3" id="KW-1185">Reference proteome</keyword>
<organism evidence="2 3">
    <name type="scientific">Teichococcus oryzae</name>
    <dbReference type="NCBI Taxonomy" id="1608942"/>
    <lineage>
        <taxon>Bacteria</taxon>
        <taxon>Pseudomonadati</taxon>
        <taxon>Pseudomonadota</taxon>
        <taxon>Alphaproteobacteria</taxon>
        <taxon>Acetobacterales</taxon>
        <taxon>Roseomonadaceae</taxon>
        <taxon>Roseomonas</taxon>
    </lineage>
</organism>
<feature type="transmembrane region" description="Helical" evidence="1">
    <location>
        <begin position="106"/>
        <end position="130"/>
    </location>
</feature>
<sequence>MRAFRLTAASLEAERVLLTLQAQRTARRAIFGVVAGILACAALAMLHVLAWVWLESWTPLQRAGALLGADVALAAIFGALAAYSRPGPQEIEARVLRDTAFAQAKASFSLLPLIGTMAASPLVAAVVGLLRGRR</sequence>